<accession>A0A2P7SDU0</accession>
<dbReference type="Pfam" id="PF10095">
    <property type="entry name" value="DUF2333"/>
    <property type="match status" value="2"/>
</dbReference>
<feature type="transmembrane region" description="Helical" evidence="1">
    <location>
        <begin position="12"/>
        <end position="31"/>
    </location>
</feature>
<keyword evidence="3" id="KW-1185">Reference proteome</keyword>
<protein>
    <submittedName>
        <fullName evidence="2">DUF2333 domain-containing protein</fullName>
    </submittedName>
</protein>
<dbReference type="Proteomes" id="UP000241229">
    <property type="component" value="Unassembled WGS sequence"/>
</dbReference>
<proteinExistence type="predicted"/>
<feature type="transmembrane region" description="Helical" evidence="1">
    <location>
        <begin position="43"/>
        <end position="65"/>
    </location>
</feature>
<evidence type="ECO:0000256" key="1">
    <source>
        <dbReference type="SAM" id="Phobius"/>
    </source>
</evidence>
<gene>
    <name evidence="2" type="ORF">C7I84_11740</name>
</gene>
<dbReference type="InterPro" id="IPR016936">
    <property type="entry name" value="UCP029693"/>
</dbReference>
<sequence>MLDPIVNFFTWVFQMIGRGIGLVVGVLLWPFMWLGRWYVQRGWILKAVVGAGLVLLVALYGYFIWNTQAWTNFNPDYVANYTFDNVSAGQETSAANATSRTCARSAIADITADLTDFNVNQNAWISSMILYKLGLFGMDWDRTPFLDNKASFQRGIHEAVRRTTTELADNLGRVRTTSQIDSNLQSARGNAQFDEYTWYFGLSPFGPKTPTPSYYRAIVTDLRSFNDRLSRCEAVFDARADNLIQYLDRISSALGDTSAILRERSENYNNGWFDTRADDRFWFAYGQLYAYYGLLKGAQADFEQVLAERHLNALWDTMEQQARSALRIQPLIIANGREDGWLTPTHLATMGFYILRVRSNLVEISNVLTR</sequence>
<dbReference type="AlphaFoldDB" id="A0A2P7SDU0"/>
<keyword evidence="1" id="KW-0812">Transmembrane</keyword>
<evidence type="ECO:0000313" key="3">
    <source>
        <dbReference type="Proteomes" id="UP000241229"/>
    </source>
</evidence>
<dbReference type="RefSeq" id="WP_106772368.1">
    <property type="nucleotide sequence ID" value="NZ_PXYK01000009.1"/>
</dbReference>
<evidence type="ECO:0000313" key="2">
    <source>
        <dbReference type="EMBL" id="PSJ60633.1"/>
    </source>
</evidence>
<keyword evidence="1" id="KW-1133">Transmembrane helix</keyword>
<reference evidence="2 3" key="1">
    <citation type="submission" date="2018-03" db="EMBL/GenBank/DDBJ databases">
        <title>The draft genome of Mesorhizobium sp. 6GN-30.</title>
        <authorList>
            <person name="Liu L."/>
            <person name="Li L."/>
            <person name="Wang T."/>
            <person name="Zhang X."/>
            <person name="Liang L."/>
        </authorList>
    </citation>
    <scope>NUCLEOTIDE SEQUENCE [LARGE SCALE GENOMIC DNA]</scope>
    <source>
        <strain evidence="2 3">6GN30</strain>
    </source>
</reference>
<dbReference type="EMBL" id="PXYK01000009">
    <property type="protein sequence ID" value="PSJ60633.1"/>
    <property type="molecule type" value="Genomic_DNA"/>
</dbReference>
<organism evidence="2 3">
    <name type="scientific">Kumtagia ephedrae</name>
    <dbReference type="NCBI Taxonomy" id="2116701"/>
    <lineage>
        <taxon>Bacteria</taxon>
        <taxon>Pseudomonadati</taxon>
        <taxon>Pseudomonadota</taxon>
        <taxon>Alphaproteobacteria</taxon>
        <taxon>Hyphomicrobiales</taxon>
        <taxon>Phyllobacteriaceae</taxon>
        <taxon>Kumtagia</taxon>
    </lineage>
</organism>
<name>A0A2P7SDU0_9HYPH</name>
<keyword evidence="1" id="KW-0472">Membrane</keyword>
<dbReference type="OrthoDB" id="7594726at2"/>
<comment type="caution">
    <text evidence="2">The sequence shown here is derived from an EMBL/GenBank/DDBJ whole genome shotgun (WGS) entry which is preliminary data.</text>
</comment>